<dbReference type="Gene3D" id="3.30.428.70">
    <property type="match status" value="1"/>
</dbReference>
<dbReference type="GeneID" id="19887027"/>
<dbReference type="STRING" id="655819.J4UNQ1"/>
<evidence type="ECO:0000259" key="2">
    <source>
        <dbReference type="Pfam" id="PF09830"/>
    </source>
</evidence>
<dbReference type="SUPFAM" id="SSF54197">
    <property type="entry name" value="HIT-like"/>
    <property type="match status" value="1"/>
</dbReference>
<dbReference type="InterPro" id="IPR045759">
    <property type="entry name" value="Ap4A_phos1/2_N"/>
</dbReference>
<evidence type="ECO:0000313" key="4">
    <source>
        <dbReference type="EMBL" id="EJP66722.1"/>
    </source>
</evidence>
<dbReference type="OrthoDB" id="10267950at2759"/>
<dbReference type="AlphaFoldDB" id="J4UNQ1"/>
<feature type="domain" description="ATP adenylyltransferase C-terminal" evidence="2">
    <location>
        <begin position="227"/>
        <end position="349"/>
    </location>
</feature>
<dbReference type="InterPro" id="IPR019200">
    <property type="entry name" value="ATP_adenylylTrfase_C"/>
</dbReference>
<dbReference type="EMBL" id="JH725158">
    <property type="protein sequence ID" value="EJP66722.1"/>
    <property type="molecule type" value="Genomic_DNA"/>
</dbReference>
<dbReference type="InterPro" id="IPR036265">
    <property type="entry name" value="HIT-like_sf"/>
</dbReference>
<keyword evidence="5" id="KW-1185">Reference proteome</keyword>
<reference evidence="4 5" key="1">
    <citation type="journal article" date="2012" name="Sci. Rep.">
        <title>Genomic perspectives on the evolution of fungal entomopathogenicity in Beauveria bassiana.</title>
        <authorList>
            <person name="Xiao G."/>
            <person name="Ying S.H."/>
            <person name="Zheng P."/>
            <person name="Wang Z.L."/>
            <person name="Zhang S."/>
            <person name="Xie X.Q."/>
            <person name="Shang Y."/>
            <person name="St Leger R.J."/>
            <person name="Zhao G.P."/>
            <person name="Wang C."/>
            <person name="Feng M.G."/>
        </authorList>
    </citation>
    <scope>NUCLEOTIDE SEQUENCE [LARGE SCALE GENOMIC DNA]</scope>
    <source>
        <strain evidence="4 5">ARSEF 2860</strain>
    </source>
</reference>
<dbReference type="Pfam" id="PF09830">
    <property type="entry name" value="ATP_transf"/>
    <property type="match status" value="1"/>
</dbReference>
<evidence type="ECO:0000313" key="5">
    <source>
        <dbReference type="Proteomes" id="UP000002762"/>
    </source>
</evidence>
<sequence length="360" mass="38339">MATLKVPARLPELIKVTFAKALSNGDLFYFATHAQDVRVGALTFQLRFSPALANKPKAPPTKRETAETTPSKPFDPFAYTTPPPPPLFVGDVGAAHFLVLNKFAIVPGHFILATRVYKPQTDVLEADDLHATLACLRAYQEAASPAPLSSSSSSGGGDDDDDDGDGEDGALFAFFNCGEHSGASQPHRHIQMLPVAAMREGLPADSAWRVLATQLNGGGGGGGGVAAPFTTFSQRITLDTSQEELHAAYLRLYAQAVRAVKGEESEVSTTGEAAISYNLAMTRDRLVLCPRRAEGDAVRDPDTGHVVGKVSLNGTMLAGTALVKTEAEWEALRKNPRALTTVLKSVGIPQLDFVEESNKL</sequence>
<dbReference type="InterPro" id="IPR009163">
    <property type="entry name" value="Ap4A_phos1/2"/>
</dbReference>
<dbReference type="PANTHER" id="PTHR38420">
    <property type="entry name" value="AP-4-A PHOSPHORYLASE II"/>
    <property type="match status" value="1"/>
</dbReference>
<proteinExistence type="predicted"/>
<evidence type="ECO:0000256" key="1">
    <source>
        <dbReference type="SAM" id="MobiDB-lite"/>
    </source>
</evidence>
<evidence type="ECO:0000259" key="3">
    <source>
        <dbReference type="Pfam" id="PF19327"/>
    </source>
</evidence>
<dbReference type="HOGENOM" id="CLU_049915_2_1_1"/>
<dbReference type="GO" id="GO:0009117">
    <property type="term" value="P:nucleotide metabolic process"/>
    <property type="evidence" value="ECO:0007669"/>
    <property type="project" value="InterPro"/>
</dbReference>
<feature type="domain" description="Ap4A phosphorylase 1/2 N-terminal" evidence="3">
    <location>
        <begin position="172"/>
        <end position="200"/>
    </location>
</feature>
<gene>
    <name evidence="4" type="ORF">BBA_04015</name>
</gene>
<feature type="region of interest" description="Disordered" evidence="1">
    <location>
        <begin position="145"/>
        <end position="165"/>
    </location>
</feature>
<dbReference type="FunCoup" id="J4UNQ1">
    <property type="interactions" value="196"/>
</dbReference>
<dbReference type="RefSeq" id="XP_008597334.1">
    <property type="nucleotide sequence ID" value="XM_008599112.1"/>
</dbReference>
<protein>
    <submittedName>
        <fullName evidence="4">Ap4A phosphorylase II</fullName>
    </submittedName>
</protein>
<dbReference type="InParanoid" id="J4UNQ1"/>
<name>J4UNQ1_BEAB2</name>
<dbReference type="GO" id="GO:0003877">
    <property type="term" value="F:ATP:ADP adenylyltransferase activity"/>
    <property type="evidence" value="ECO:0007669"/>
    <property type="project" value="InterPro"/>
</dbReference>
<dbReference type="GO" id="GO:0005524">
    <property type="term" value="F:ATP binding"/>
    <property type="evidence" value="ECO:0007669"/>
    <property type="project" value="InterPro"/>
</dbReference>
<dbReference type="InterPro" id="IPR043171">
    <property type="entry name" value="Ap4A_phos1/2-like"/>
</dbReference>
<dbReference type="Pfam" id="PF19327">
    <property type="entry name" value="Ap4A_phos_N"/>
    <property type="match status" value="2"/>
</dbReference>
<feature type="domain" description="Ap4A phosphorylase 1/2 N-terminal" evidence="3">
    <location>
        <begin position="7"/>
        <end position="139"/>
    </location>
</feature>
<feature type="region of interest" description="Disordered" evidence="1">
    <location>
        <begin position="54"/>
        <end position="77"/>
    </location>
</feature>
<accession>J4UNQ1</accession>
<organism evidence="4 5">
    <name type="scientific">Beauveria bassiana (strain ARSEF 2860)</name>
    <name type="common">White muscardine disease fungus</name>
    <name type="synonym">Tritirachium shiotae</name>
    <dbReference type="NCBI Taxonomy" id="655819"/>
    <lineage>
        <taxon>Eukaryota</taxon>
        <taxon>Fungi</taxon>
        <taxon>Dikarya</taxon>
        <taxon>Ascomycota</taxon>
        <taxon>Pezizomycotina</taxon>
        <taxon>Sordariomycetes</taxon>
        <taxon>Hypocreomycetidae</taxon>
        <taxon>Hypocreales</taxon>
        <taxon>Cordycipitaceae</taxon>
        <taxon>Beauveria</taxon>
    </lineage>
</organism>
<dbReference type="Proteomes" id="UP000002762">
    <property type="component" value="Unassembled WGS sequence"/>
</dbReference>
<dbReference type="PANTHER" id="PTHR38420:SF3">
    <property type="entry name" value="5',5'''-P-1,P-4-TETRAPHOSPHATE PHOSPHORYLASE 2"/>
    <property type="match status" value="1"/>
</dbReference>